<sequence>MHRDGSDAGCPAGQAKGVTSETLGTGTFALTWNGFIGVWTVSAVTAGAPLFALFSLPFWVAGATLATEAVLPVIQETVLEIGVSKFELRETMGVFGDGKEVAGYTTDLDGVNMVTEMVVNGTPLKNLQLVEGALKHSFGGGLSEIELQWVQTEIRAFLEAVPQLDA</sequence>
<dbReference type="EMBL" id="LGRX02008556">
    <property type="protein sequence ID" value="KAK3273293.1"/>
    <property type="molecule type" value="Genomic_DNA"/>
</dbReference>
<reference evidence="1 2" key="1">
    <citation type="journal article" date="2015" name="Genome Biol. Evol.">
        <title>Comparative Genomics of a Bacterivorous Green Alga Reveals Evolutionary Causalities and Consequences of Phago-Mixotrophic Mode of Nutrition.</title>
        <authorList>
            <person name="Burns J.A."/>
            <person name="Paasch A."/>
            <person name="Narechania A."/>
            <person name="Kim E."/>
        </authorList>
    </citation>
    <scope>NUCLEOTIDE SEQUENCE [LARGE SCALE GENOMIC DNA]</scope>
    <source>
        <strain evidence="1 2">PLY_AMNH</strain>
    </source>
</reference>
<comment type="caution">
    <text evidence="1">The sequence shown here is derived from an EMBL/GenBank/DDBJ whole genome shotgun (WGS) entry which is preliminary data.</text>
</comment>
<keyword evidence="2" id="KW-1185">Reference proteome</keyword>
<organism evidence="1 2">
    <name type="scientific">Cymbomonas tetramitiformis</name>
    <dbReference type="NCBI Taxonomy" id="36881"/>
    <lineage>
        <taxon>Eukaryota</taxon>
        <taxon>Viridiplantae</taxon>
        <taxon>Chlorophyta</taxon>
        <taxon>Pyramimonadophyceae</taxon>
        <taxon>Pyramimonadales</taxon>
        <taxon>Pyramimonadaceae</taxon>
        <taxon>Cymbomonas</taxon>
    </lineage>
</organism>
<accession>A0AAE0G8M2</accession>
<name>A0AAE0G8M2_9CHLO</name>
<protein>
    <submittedName>
        <fullName evidence="1">Uncharacterized protein</fullName>
    </submittedName>
</protein>
<proteinExistence type="predicted"/>
<gene>
    <name evidence="1" type="ORF">CYMTET_18456</name>
</gene>
<evidence type="ECO:0000313" key="1">
    <source>
        <dbReference type="EMBL" id="KAK3273293.1"/>
    </source>
</evidence>
<evidence type="ECO:0000313" key="2">
    <source>
        <dbReference type="Proteomes" id="UP001190700"/>
    </source>
</evidence>
<dbReference type="Proteomes" id="UP001190700">
    <property type="component" value="Unassembled WGS sequence"/>
</dbReference>
<dbReference type="AlphaFoldDB" id="A0AAE0G8M2"/>